<sequence length="156" mass="18050">MHPSFDFSIPANPSLLYDEPSEQPYPDTLTIPPMQAPTQMQAAQIQPQIQLPQLQWPNNQYQTNPFIQRIHFLEEMVTKLKTENTAYEARFSTLQKSYDTLVTQLCRTTGSNTSTSLNAINVLLQQPAQPELPPLPQPKRDDFPLVRFWTHKNWKD</sequence>
<gene>
    <name evidence="1" type="ORF">L210DRAFT_990270</name>
</gene>
<dbReference type="Proteomes" id="UP001194468">
    <property type="component" value="Unassembled WGS sequence"/>
</dbReference>
<dbReference type="AlphaFoldDB" id="A0AAD4BA59"/>
<protein>
    <submittedName>
        <fullName evidence="1">Uncharacterized protein</fullName>
    </submittedName>
</protein>
<evidence type="ECO:0000313" key="1">
    <source>
        <dbReference type="EMBL" id="KAF8414548.1"/>
    </source>
</evidence>
<proteinExistence type="predicted"/>
<evidence type="ECO:0000313" key="2">
    <source>
        <dbReference type="Proteomes" id="UP001194468"/>
    </source>
</evidence>
<organism evidence="1 2">
    <name type="scientific">Boletus edulis BED1</name>
    <dbReference type="NCBI Taxonomy" id="1328754"/>
    <lineage>
        <taxon>Eukaryota</taxon>
        <taxon>Fungi</taxon>
        <taxon>Dikarya</taxon>
        <taxon>Basidiomycota</taxon>
        <taxon>Agaricomycotina</taxon>
        <taxon>Agaricomycetes</taxon>
        <taxon>Agaricomycetidae</taxon>
        <taxon>Boletales</taxon>
        <taxon>Boletineae</taxon>
        <taxon>Boletaceae</taxon>
        <taxon>Boletoideae</taxon>
        <taxon>Boletus</taxon>
    </lineage>
</organism>
<keyword evidence="2" id="KW-1185">Reference proteome</keyword>
<reference evidence="1" key="2">
    <citation type="journal article" date="2020" name="Nat. Commun.">
        <title>Large-scale genome sequencing of mycorrhizal fungi provides insights into the early evolution of symbiotic traits.</title>
        <authorList>
            <person name="Miyauchi S."/>
            <person name="Kiss E."/>
            <person name="Kuo A."/>
            <person name="Drula E."/>
            <person name="Kohler A."/>
            <person name="Sanchez-Garcia M."/>
            <person name="Morin E."/>
            <person name="Andreopoulos B."/>
            <person name="Barry K.W."/>
            <person name="Bonito G."/>
            <person name="Buee M."/>
            <person name="Carver A."/>
            <person name="Chen C."/>
            <person name="Cichocki N."/>
            <person name="Clum A."/>
            <person name="Culley D."/>
            <person name="Crous P.W."/>
            <person name="Fauchery L."/>
            <person name="Girlanda M."/>
            <person name="Hayes R.D."/>
            <person name="Keri Z."/>
            <person name="LaButti K."/>
            <person name="Lipzen A."/>
            <person name="Lombard V."/>
            <person name="Magnuson J."/>
            <person name="Maillard F."/>
            <person name="Murat C."/>
            <person name="Nolan M."/>
            <person name="Ohm R.A."/>
            <person name="Pangilinan J."/>
            <person name="Pereira M.F."/>
            <person name="Perotto S."/>
            <person name="Peter M."/>
            <person name="Pfister S."/>
            <person name="Riley R."/>
            <person name="Sitrit Y."/>
            <person name="Stielow J.B."/>
            <person name="Szollosi G."/>
            <person name="Zifcakova L."/>
            <person name="Stursova M."/>
            <person name="Spatafora J.W."/>
            <person name="Tedersoo L."/>
            <person name="Vaario L.M."/>
            <person name="Yamada A."/>
            <person name="Yan M."/>
            <person name="Wang P."/>
            <person name="Xu J."/>
            <person name="Bruns T."/>
            <person name="Baldrian P."/>
            <person name="Vilgalys R."/>
            <person name="Dunand C."/>
            <person name="Henrissat B."/>
            <person name="Grigoriev I.V."/>
            <person name="Hibbett D."/>
            <person name="Nagy L.G."/>
            <person name="Martin F.M."/>
        </authorList>
    </citation>
    <scope>NUCLEOTIDE SEQUENCE</scope>
    <source>
        <strain evidence="1">BED1</strain>
    </source>
</reference>
<dbReference type="EMBL" id="WHUW01000488">
    <property type="protein sequence ID" value="KAF8414548.1"/>
    <property type="molecule type" value="Genomic_DNA"/>
</dbReference>
<comment type="caution">
    <text evidence="1">The sequence shown here is derived from an EMBL/GenBank/DDBJ whole genome shotgun (WGS) entry which is preliminary data.</text>
</comment>
<accession>A0AAD4BA59</accession>
<name>A0AAD4BA59_BOLED</name>
<reference evidence="1" key="1">
    <citation type="submission" date="2019-10" db="EMBL/GenBank/DDBJ databases">
        <authorList>
            <consortium name="DOE Joint Genome Institute"/>
            <person name="Kuo A."/>
            <person name="Miyauchi S."/>
            <person name="Kiss E."/>
            <person name="Drula E."/>
            <person name="Kohler A."/>
            <person name="Sanchez-Garcia M."/>
            <person name="Andreopoulos B."/>
            <person name="Barry K.W."/>
            <person name="Bonito G."/>
            <person name="Buee M."/>
            <person name="Carver A."/>
            <person name="Chen C."/>
            <person name="Cichocki N."/>
            <person name="Clum A."/>
            <person name="Culley D."/>
            <person name="Crous P.W."/>
            <person name="Fauchery L."/>
            <person name="Girlanda M."/>
            <person name="Hayes R."/>
            <person name="Keri Z."/>
            <person name="LaButti K."/>
            <person name="Lipzen A."/>
            <person name="Lombard V."/>
            <person name="Magnuson J."/>
            <person name="Maillard F."/>
            <person name="Morin E."/>
            <person name="Murat C."/>
            <person name="Nolan M."/>
            <person name="Ohm R."/>
            <person name="Pangilinan J."/>
            <person name="Pereira M."/>
            <person name="Perotto S."/>
            <person name="Peter M."/>
            <person name="Riley R."/>
            <person name="Sitrit Y."/>
            <person name="Stielow B."/>
            <person name="Szollosi G."/>
            <person name="Zifcakova L."/>
            <person name="Stursova M."/>
            <person name="Spatafora J.W."/>
            <person name="Tedersoo L."/>
            <person name="Vaario L.-M."/>
            <person name="Yamada A."/>
            <person name="Yan M."/>
            <person name="Wang P."/>
            <person name="Xu J."/>
            <person name="Bruns T."/>
            <person name="Baldrian P."/>
            <person name="Vilgalys R."/>
            <person name="Henrissat B."/>
            <person name="Grigoriev I.V."/>
            <person name="Hibbett D."/>
            <person name="Nagy L.G."/>
            <person name="Martin F.M."/>
        </authorList>
    </citation>
    <scope>NUCLEOTIDE SEQUENCE</scope>
    <source>
        <strain evidence="1">BED1</strain>
    </source>
</reference>